<evidence type="ECO:0000313" key="2">
    <source>
        <dbReference type="EMBL" id="MBW75260.1"/>
    </source>
</evidence>
<dbReference type="AlphaFoldDB" id="A0A2M4DCD3"/>
<reference evidence="2" key="1">
    <citation type="submission" date="2018-01" db="EMBL/GenBank/DDBJ databases">
        <title>An insight into the sialome of Amazonian anophelines.</title>
        <authorList>
            <person name="Ribeiro J.M."/>
            <person name="Scarpassa V."/>
            <person name="Calvo E."/>
        </authorList>
    </citation>
    <scope>NUCLEOTIDE SEQUENCE</scope>
</reference>
<sequence>MPSRSAAIVVFTPPTPFIAVCILFSSTVRFCSTEGISQFKMSPPFTLPSALASFLSLAETFDSIYRESFP</sequence>
<evidence type="ECO:0000256" key="1">
    <source>
        <dbReference type="SAM" id="Phobius"/>
    </source>
</evidence>
<dbReference type="EMBL" id="GGFL01011082">
    <property type="protein sequence ID" value="MBW75260.1"/>
    <property type="molecule type" value="Transcribed_RNA"/>
</dbReference>
<accession>A0A2M4DCD3</accession>
<organism evidence="2">
    <name type="scientific">Anopheles darlingi</name>
    <name type="common">Mosquito</name>
    <dbReference type="NCBI Taxonomy" id="43151"/>
    <lineage>
        <taxon>Eukaryota</taxon>
        <taxon>Metazoa</taxon>
        <taxon>Ecdysozoa</taxon>
        <taxon>Arthropoda</taxon>
        <taxon>Hexapoda</taxon>
        <taxon>Insecta</taxon>
        <taxon>Pterygota</taxon>
        <taxon>Neoptera</taxon>
        <taxon>Endopterygota</taxon>
        <taxon>Diptera</taxon>
        <taxon>Nematocera</taxon>
        <taxon>Culicoidea</taxon>
        <taxon>Culicidae</taxon>
        <taxon>Anophelinae</taxon>
        <taxon>Anopheles</taxon>
    </lineage>
</organism>
<protein>
    <submittedName>
        <fullName evidence="2">Putative secreted protein</fullName>
    </submittedName>
</protein>
<keyword evidence="1" id="KW-1133">Transmembrane helix</keyword>
<feature type="transmembrane region" description="Helical" evidence="1">
    <location>
        <begin position="6"/>
        <end position="31"/>
    </location>
</feature>
<keyword evidence="1" id="KW-0472">Membrane</keyword>
<name>A0A2M4DCD3_ANODA</name>
<proteinExistence type="predicted"/>
<keyword evidence="1" id="KW-0812">Transmembrane</keyword>